<accession>A0A0V0J9G0</accession>
<name>A0A0V0J9G0_SCHSO</name>
<feature type="non-terminal residue" evidence="2">
    <location>
        <position position="1"/>
    </location>
</feature>
<evidence type="ECO:0000313" key="2">
    <source>
        <dbReference type="EMBL" id="JAP62373.1"/>
    </source>
</evidence>
<gene>
    <name evidence="2" type="ORF">TR90990</name>
</gene>
<dbReference type="EMBL" id="GEEE01000852">
    <property type="protein sequence ID" value="JAP62373.1"/>
    <property type="molecule type" value="Transcribed_RNA"/>
</dbReference>
<sequence>KACVFCAVIMGNAAPSSSPSSACDGLAKVTEDPVFNSNCIDPRSPTDGIIRTPIVIVNASGDYTSKGPYLPVPFDTSDFETIDGVETEDDSLHRNVDTSALSDTVAAGTTNRKTGQ</sequence>
<dbReference type="AlphaFoldDB" id="A0A0V0J9G0"/>
<proteinExistence type="predicted"/>
<reference evidence="2" key="1">
    <citation type="submission" date="2016-01" db="EMBL/GenBank/DDBJ databases">
        <title>Reference transcriptome for the parasite Schistocephalus solidus: insights into the molecular evolution of parasitism.</title>
        <authorList>
            <person name="Hebert F.O."/>
            <person name="Grambauer S."/>
            <person name="Barber I."/>
            <person name="Landry C.R."/>
            <person name="Aubin-Horth N."/>
        </authorList>
    </citation>
    <scope>NUCLEOTIDE SEQUENCE</scope>
</reference>
<organism evidence="2">
    <name type="scientific">Schistocephalus solidus</name>
    <name type="common">Tapeworm</name>
    <dbReference type="NCBI Taxonomy" id="70667"/>
    <lineage>
        <taxon>Eukaryota</taxon>
        <taxon>Metazoa</taxon>
        <taxon>Spiralia</taxon>
        <taxon>Lophotrochozoa</taxon>
        <taxon>Platyhelminthes</taxon>
        <taxon>Cestoda</taxon>
        <taxon>Eucestoda</taxon>
        <taxon>Diphyllobothriidea</taxon>
        <taxon>Diphyllobothriidae</taxon>
        <taxon>Schistocephalus</taxon>
    </lineage>
</organism>
<evidence type="ECO:0000256" key="1">
    <source>
        <dbReference type="SAM" id="MobiDB-lite"/>
    </source>
</evidence>
<feature type="compositionally biased region" description="Polar residues" evidence="1">
    <location>
        <begin position="97"/>
        <end position="116"/>
    </location>
</feature>
<feature type="region of interest" description="Disordered" evidence="1">
    <location>
        <begin position="86"/>
        <end position="116"/>
    </location>
</feature>
<protein>
    <submittedName>
        <fullName evidence="2">Uncharacterized protein</fullName>
    </submittedName>
</protein>